<feature type="domain" description="GAF" evidence="1">
    <location>
        <begin position="19"/>
        <end position="174"/>
    </location>
</feature>
<dbReference type="SMART" id="SM00065">
    <property type="entry name" value="GAF"/>
    <property type="match status" value="1"/>
</dbReference>
<dbReference type="AlphaFoldDB" id="A0A951Q4W7"/>
<protein>
    <submittedName>
        <fullName evidence="2">GAF domain-containing protein</fullName>
    </submittedName>
</protein>
<reference evidence="2" key="2">
    <citation type="journal article" date="2022" name="Microbiol. Resour. Announc.">
        <title>Metagenome Sequencing to Explore Phylogenomics of Terrestrial Cyanobacteria.</title>
        <authorList>
            <person name="Ward R.D."/>
            <person name="Stajich J.E."/>
            <person name="Johansen J.R."/>
            <person name="Huntemann M."/>
            <person name="Clum A."/>
            <person name="Foster B."/>
            <person name="Foster B."/>
            <person name="Roux S."/>
            <person name="Palaniappan K."/>
            <person name="Varghese N."/>
            <person name="Mukherjee S."/>
            <person name="Reddy T.B.K."/>
            <person name="Daum C."/>
            <person name="Copeland A."/>
            <person name="Chen I.A."/>
            <person name="Ivanova N.N."/>
            <person name="Kyrpides N.C."/>
            <person name="Shapiro N."/>
            <person name="Eloe-Fadrosh E.A."/>
            <person name="Pietrasiak N."/>
        </authorList>
    </citation>
    <scope>NUCLEOTIDE SEQUENCE</scope>
    <source>
        <strain evidence="2">JT2-VF2</strain>
    </source>
</reference>
<organism evidence="2 3">
    <name type="scientific">Mojavia pulchra JT2-VF2</name>
    <dbReference type="NCBI Taxonomy" id="287848"/>
    <lineage>
        <taxon>Bacteria</taxon>
        <taxon>Bacillati</taxon>
        <taxon>Cyanobacteriota</taxon>
        <taxon>Cyanophyceae</taxon>
        <taxon>Nostocales</taxon>
        <taxon>Nostocaceae</taxon>
    </lineage>
</organism>
<dbReference type="EMBL" id="JAHHHN010000025">
    <property type="protein sequence ID" value="MBW4564687.1"/>
    <property type="molecule type" value="Genomic_DNA"/>
</dbReference>
<dbReference type="Gene3D" id="3.30.450.40">
    <property type="match status" value="1"/>
</dbReference>
<dbReference type="Proteomes" id="UP000715781">
    <property type="component" value="Unassembled WGS sequence"/>
</dbReference>
<proteinExistence type="predicted"/>
<dbReference type="Pfam" id="PF01590">
    <property type="entry name" value="GAF"/>
    <property type="match status" value="1"/>
</dbReference>
<evidence type="ECO:0000313" key="3">
    <source>
        <dbReference type="Proteomes" id="UP000715781"/>
    </source>
</evidence>
<evidence type="ECO:0000313" key="2">
    <source>
        <dbReference type="EMBL" id="MBW4564687.1"/>
    </source>
</evidence>
<dbReference type="InterPro" id="IPR029016">
    <property type="entry name" value="GAF-like_dom_sf"/>
</dbReference>
<sequence length="180" mass="20599">MTNLVLHEAVQSILEKNSDPDAIFTAILPVVGEVLQCDRCFLYLRNPQTKFGQIGYCWRRNQDIPDMREPEWKLEPAWLPQVDPLFAAALQTAPSIYVEDVETASPEVLNKDFEREHFGHRALIHAHLCQDQQLWGILQPCVFGQQRTWSESDRTFITQLENKLAPLAVAYVKGATDYSS</sequence>
<dbReference type="SUPFAM" id="SSF55781">
    <property type="entry name" value="GAF domain-like"/>
    <property type="match status" value="1"/>
</dbReference>
<reference evidence="2" key="1">
    <citation type="submission" date="2021-05" db="EMBL/GenBank/DDBJ databases">
        <authorList>
            <person name="Pietrasiak N."/>
            <person name="Ward R."/>
            <person name="Stajich J.E."/>
            <person name="Kurbessoian T."/>
        </authorList>
    </citation>
    <scope>NUCLEOTIDE SEQUENCE</scope>
    <source>
        <strain evidence="2">JT2-VF2</strain>
    </source>
</reference>
<evidence type="ECO:0000259" key="1">
    <source>
        <dbReference type="SMART" id="SM00065"/>
    </source>
</evidence>
<dbReference type="InterPro" id="IPR003018">
    <property type="entry name" value="GAF"/>
</dbReference>
<name>A0A951Q4W7_9NOST</name>
<accession>A0A951Q4W7</accession>
<comment type="caution">
    <text evidence="2">The sequence shown here is derived from an EMBL/GenBank/DDBJ whole genome shotgun (WGS) entry which is preliminary data.</text>
</comment>
<gene>
    <name evidence="2" type="ORF">KME32_26910</name>
</gene>